<dbReference type="InterPro" id="IPR005646">
    <property type="entry name" value="FapA"/>
</dbReference>
<dbReference type="Proteomes" id="UP000053557">
    <property type="component" value="Unassembled WGS sequence"/>
</dbReference>
<dbReference type="SUPFAM" id="SSF63848">
    <property type="entry name" value="Cell-division inhibitor MinC, C-terminal domain"/>
    <property type="match status" value="1"/>
</dbReference>
<proteinExistence type="predicted"/>
<dbReference type="GO" id="GO:0000902">
    <property type="term" value="P:cell morphogenesis"/>
    <property type="evidence" value="ECO:0007669"/>
    <property type="project" value="InterPro"/>
</dbReference>
<dbReference type="EMBL" id="LPVJ01000052">
    <property type="protein sequence ID" value="KUO95385.1"/>
    <property type="molecule type" value="Genomic_DNA"/>
</dbReference>
<dbReference type="Pfam" id="PF20250">
    <property type="entry name" value="FapA_N"/>
    <property type="match status" value="1"/>
</dbReference>
<sequence>MLKTFLKYLQSDHKKNENRTVQNAVTYSFPIVSPPTTPQIKKEPLFLSIDGYAYIENNELVVVDPKNYGFYATVVVPDDPRLDFLIDGKKVTGEVVVSELCQIRAVTRDREPSIELCTRVSDDKLSVSAIIQIEHGSKVLLSNSQPALQTVLVLEEHEESLEMAPISPHAILTMLREQNYQGEIDYAAIHRLCERSSSGEEVVLRGLAPQQGEPSRFHQIHLPIEMDFELRRSHPSRVTAGTIIAEQHLGVEGTPGRDVFGHEIKAMQIISPLTFGQGVIQVNTHIVAAKNGRTVFTRQRIDVVPECIVEHDVTSKDGKIIFDGNILIKGSVLDGASIHATESVFVYGDVFHSTIYAGQDVIVAKTVHNSKIWAGHLKTFYTDLLPLLERILSGLEQLKEEYLLIKAHVLRRYNAQSVLPKISATLLEKRHKNLLDDLVCFAKEYQNHLAVDREYHALSELLCEKWKNIQNEPLLEEDIRNLLSKMSDYHSQVENLASGKSVLRVSNAISSYLHSSGNIFITDKGCFSSNLESQKAIAIRGSLRGGFATAHHFVSIGELGSSYGIESSVRVTRSSGVIKIALRHPNTLVELCGKRDRCYSEEPNFCLRGEQNND</sequence>
<dbReference type="PANTHER" id="PTHR38032:SF1">
    <property type="entry name" value="RNA-BINDING PROTEIN KHPB N-TERMINAL DOMAIN-CONTAINING PROTEIN"/>
    <property type="match status" value="1"/>
</dbReference>
<name>A0A101XPT3_9BACL</name>
<organism evidence="2 3">
    <name type="scientific">Ferroacidibacillus organovorans</name>
    <dbReference type="NCBI Taxonomy" id="1765683"/>
    <lineage>
        <taxon>Bacteria</taxon>
        <taxon>Bacillati</taxon>
        <taxon>Bacillota</taxon>
        <taxon>Bacilli</taxon>
        <taxon>Bacillales</taxon>
        <taxon>Alicyclobacillaceae</taxon>
        <taxon>Ferroacidibacillus</taxon>
    </lineage>
</organism>
<dbReference type="OrthoDB" id="1279at2"/>
<dbReference type="AlphaFoldDB" id="A0A101XPT3"/>
<comment type="caution">
    <text evidence="2">The sequence shown here is derived from an EMBL/GenBank/DDBJ whole genome shotgun (WGS) entry which is preliminary data.</text>
</comment>
<evidence type="ECO:0000259" key="1">
    <source>
        <dbReference type="Pfam" id="PF20250"/>
    </source>
</evidence>
<dbReference type="Pfam" id="PF03961">
    <property type="entry name" value="FapA"/>
    <property type="match status" value="1"/>
</dbReference>
<protein>
    <recommendedName>
        <fullName evidence="1">Flagellar Assembly Protein A N-terminal region domain-containing protein</fullName>
    </recommendedName>
</protein>
<dbReference type="InterPro" id="IPR046865">
    <property type="entry name" value="FapA_b_solenoid"/>
</dbReference>
<dbReference type="InterPro" id="IPR046866">
    <property type="entry name" value="FapA_N"/>
</dbReference>
<evidence type="ECO:0000313" key="3">
    <source>
        <dbReference type="Proteomes" id="UP000053557"/>
    </source>
</evidence>
<keyword evidence="3" id="KW-1185">Reference proteome</keyword>
<dbReference type="InterPro" id="IPR036145">
    <property type="entry name" value="MinC_C_sf"/>
</dbReference>
<gene>
    <name evidence="2" type="ORF">ATW55_11060</name>
</gene>
<reference evidence="2 3" key="1">
    <citation type="submission" date="2015-12" db="EMBL/GenBank/DDBJ databases">
        <title>Draft genome sequence of Acidibacillus ferrooxidans ITV001, isolated from a chalcopyrite acid mine drainage site in Brazil.</title>
        <authorList>
            <person name="Dall'Agnol H."/>
            <person name="Nancucheo I."/>
            <person name="Johnson B."/>
            <person name="Oliveira R."/>
            <person name="Leite L."/>
            <person name="Pylro V."/>
            <person name="Nunes G.L."/>
            <person name="Tzotzos G."/>
            <person name="Fernandes G.R."/>
            <person name="Dutra J."/>
            <person name="Orellana S.C."/>
            <person name="Oliveira G."/>
        </authorList>
    </citation>
    <scope>NUCLEOTIDE SEQUENCE [LARGE SCALE GENOMIC DNA]</scope>
    <source>
        <strain evidence="3">ITV01</strain>
    </source>
</reference>
<accession>A0A101XPT3</accession>
<evidence type="ECO:0000313" key="2">
    <source>
        <dbReference type="EMBL" id="KUO95385.1"/>
    </source>
</evidence>
<dbReference type="PANTHER" id="PTHR38032">
    <property type="entry name" value="POLYMERASE-RELATED"/>
    <property type="match status" value="1"/>
</dbReference>
<dbReference type="RefSeq" id="WP_067717568.1">
    <property type="nucleotide sequence ID" value="NZ_LPVJ01000052.1"/>
</dbReference>
<feature type="domain" description="Flagellar Assembly Protein A N-terminal region" evidence="1">
    <location>
        <begin position="120"/>
        <end position="298"/>
    </location>
</feature>